<dbReference type="Proteomes" id="UP001516400">
    <property type="component" value="Unassembled WGS sequence"/>
</dbReference>
<dbReference type="EMBL" id="JABFTP020000011">
    <property type="protein sequence ID" value="KAL3267628.1"/>
    <property type="molecule type" value="Genomic_DNA"/>
</dbReference>
<protein>
    <recommendedName>
        <fullName evidence="3">Endonuclease/exonuclease/phosphatase domain-containing protein</fullName>
    </recommendedName>
</protein>
<name>A0ABD2MMQ4_9CUCU</name>
<feature type="non-terminal residue" evidence="1">
    <location>
        <position position="77"/>
    </location>
</feature>
<evidence type="ECO:0008006" key="3">
    <source>
        <dbReference type="Google" id="ProtNLM"/>
    </source>
</evidence>
<dbReference type="AlphaFoldDB" id="A0ABD2MMQ4"/>
<keyword evidence="2" id="KW-1185">Reference proteome</keyword>
<evidence type="ECO:0000313" key="2">
    <source>
        <dbReference type="Proteomes" id="UP001516400"/>
    </source>
</evidence>
<organism evidence="1 2">
    <name type="scientific">Cryptolaemus montrouzieri</name>
    <dbReference type="NCBI Taxonomy" id="559131"/>
    <lineage>
        <taxon>Eukaryota</taxon>
        <taxon>Metazoa</taxon>
        <taxon>Ecdysozoa</taxon>
        <taxon>Arthropoda</taxon>
        <taxon>Hexapoda</taxon>
        <taxon>Insecta</taxon>
        <taxon>Pterygota</taxon>
        <taxon>Neoptera</taxon>
        <taxon>Endopterygota</taxon>
        <taxon>Coleoptera</taxon>
        <taxon>Polyphaga</taxon>
        <taxon>Cucujiformia</taxon>
        <taxon>Coccinelloidea</taxon>
        <taxon>Coccinellidae</taxon>
        <taxon>Scymninae</taxon>
        <taxon>Scymnini</taxon>
        <taxon>Cryptolaemus</taxon>
    </lineage>
</organism>
<proteinExistence type="predicted"/>
<comment type="caution">
    <text evidence="1">The sequence shown here is derived from an EMBL/GenBank/DDBJ whole genome shotgun (WGS) entry which is preliminary data.</text>
</comment>
<gene>
    <name evidence="1" type="ORF">HHI36_024234</name>
</gene>
<accession>A0ABD2MMQ4</accession>
<sequence>KLEECLEQIVRKGYGKICVLGDFNIDNLKKDEKSKEFLNLMNTFDLLAAFKEPTKISKIRKSCKYNVFTNLDNSTYD</sequence>
<reference evidence="1 2" key="1">
    <citation type="journal article" date="2021" name="BMC Biol.">
        <title>Horizontally acquired antibacterial genes associated with adaptive radiation of ladybird beetles.</title>
        <authorList>
            <person name="Li H.S."/>
            <person name="Tang X.F."/>
            <person name="Huang Y.H."/>
            <person name="Xu Z.Y."/>
            <person name="Chen M.L."/>
            <person name="Du X.Y."/>
            <person name="Qiu B.Y."/>
            <person name="Chen P.T."/>
            <person name="Zhang W."/>
            <person name="Slipinski A."/>
            <person name="Escalona H.E."/>
            <person name="Waterhouse R.M."/>
            <person name="Zwick A."/>
            <person name="Pang H."/>
        </authorList>
    </citation>
    <scope>NUCLEOTIDE SEQUENCE [LARGE SCALE GENOMIC DNA]</scope>
    <source>
        <strain evidence="1">SYSU2018</strain>
    </source>
</reference>
<evidence type="ECO:0000313" key="1">
    <source>
        <dbReference type="EMBL" id="KAL3267628.1"/>
    </source>
</evidence>
<feature type="non-terminal residue" evidence="1">
    <location>
        <position position="1"/>
    </location>
</feature>